<sequence>MADPTTPRFYLEPMSEEKHAQAIYEMWQDPVNLAGTGMETAPSLETTHVMIRDRSHSAKPGIENFAIMAGPESPLYKLVDHSAAPSQDLEGGIEGEGEAAAAPKLIGWTGVVRVAPEEIGWYVATPCRGLGVATEAVQAMLKRYWVAQPGTLEVTALISEGNAVSERVATRAGFVRDPERRIANGSMLPNGIVTDRDHAVWALKRPA</sequence>
<dbReference type="InterPro" id="IPR016181">
    <property type="entry name" value="Acyl_CoA_acyltransferase"/>
</dbReference>
<dbReference type="PANTHER" id="PTHR43792:SF1">
    <property type="entry name" value="N-ACETYLTRANSFERASE DOMAIN-CONTAINING PROTEIN"/>
    <property type="match status" value="1"/>
</dbReference>
<dbReference type="EMBL" id="JAPCWZ010000001">
    <property type="protein sequence ID" value="KAK8880172.1"/>
    <property type="molecule type" value="Genomic_DNA"/>
</dbReference>
<dbReference type="PROSITE" id="PS51186">
    <property type="entry name" value="GNAT"/>
    <property type="match status" value="1"/>
</dbReference>
<accession>A0ABR2JPC5</accession>
<dbReference type="InterPro" id="IPR000182">
    <property type="entry name" value="GNAT_dom"/>
</dbReference>
<evidence type="ECO:0000259" key="1">
    <source>
        <dbReference type="PROSITE" id="PS51186"/>
    </source>
</evidence>
<dbReference type="Pfam" id="PF13302">
    <property type="entry name" value="Acetyltransf_3"/>
    <property type="match status" value="1"/>
</dbReference>
<evidence type="ECO:0000313" key="2">
    <source>
        <dbReference type="EMBL" id="KAK8880172.1"/>
    </source>
</evidence>
<organism evidence="2 3">
    <name type="scientific">Apiospora arundinis</name>
    <dbReference type="NCBI Taxonomy" id="335852"/>
    <lineage>
        <taxon>Eukaryota</taxon>
        <taxon>Fungi</taxon>
        <taxon>Dikarya</taxon>
        <taxon>Ascomycota</taxon>
        <taxon>Pezizomycotina</taxon>
        <taxon>Sordariomycetes</taxon>
        <taxon>Xylariomycetidae</taxon>
        <taxon>Amphisphaeriales</taxon>
        <taxon>Apiosporaceae</taxon>
        <taxon>Apiospora</taxon>
    </lineage>
</organism>
<comment type="caution">
    <text evidence="2">The sequence shown here is derived from an EMBL/GenBank/DDBJ whole genome shotgun (WGS) entry which is preliminary data.</text>
</comment>
<dbReference type="Proteomes" id="UP001390339">
    <property type="component" value="Unassembled WGS sequence"/>
</dbReference>
<proteinExistence type="predicted"/>
<dbReference type="InterPro" id="IPR051531">
    <property type="entry name" value="N-acetyltransferase"/>
</dbReference>
<name>A0ABR2JPC5_9PEZI</name>
<protein>
    <submittedName>
        <fullName evidence="2">GNAT domain-containing protein</fullName>
    </submittedName>
</protein>
<dbReference type="PANTHER" id="PTHR43792">
    <property type="entry name" value="GNAT FAMILY, PUTATIVE (AFU_ORTHOLOGUE AFUA_3G00765)-RELATED-RELATED"/>
    <property type="match status" value="1"/>
</dbReference>
<keyword evidence="3" id="KW-1185">Reference proteome</keyword>
<feature type="domain" description="N-acetyltransferase" evidence="1">
    <location>
        <begin position="49"/>
        <end position="206"/>
    </location>
</feature>
<gene>
    <name evidence="2" type="ORF">PGQ11_001466</name>
</gene>
<dbReference type="SUPFAM" id="SSF55729">
    <property type="entry name" value="Acyl-CoA N-acyltransferases (Nat)"/>
    <property type="match status" value="1"/>
</dbReference>
<dbReference type="Gene3D" id="3.40.630.30">
    <property type="match status" value="1"/>
</dbReference>
<reference evidence="2 3" key="1">
    <citation type="journal article" date="2024" name="IMA Fungus">
        <title>Apiospora arundinis, a panoply of carbohydrate-active enzymes and secondary metabolites.</title>
        <authorList>
            <person name="Sorensen T."/>
            <person name="Petersen C."/>
            <person name="Muurmann A.T."/>
            <person name="Christiansen J.V."/>
            <person name="Brundto M.L."/>
            <person name="Overgaard C.K."/>
            <person name="Boysen A.T."/>
            <person name="Wollenberg R.D."/>
            <person name="Larsen T.O."/>
            <person name="Sorensen J.L."/>
            <person name="Nielsen K.L."/>
            <person name="Sondergaard T.E."/>
        </authorList>
    </citation>
    <scope>NUCLEOTIDE SEQUENCE [LARGE SCALE GENOMIC DNA]</scope>
    <source>
        <strain evidence="2 3">AAU 773</strain>
    </source>
</reference>
<evidence type="ECO:0000313" key="3">
    <source>
        <dbReference type="Proteomes" id="UP001390339"/>
    </source>
</evidence>